<dbReference type="InterPro" id="IPR027417">
    <property type="entry name" value="P-loop_NTPase"/>
</dbReference>
<keyword evidence="2" id="KW-0812">Transmembrane</keyword>
<reference evidence="4 5" key="1">
    <citation type="journal article" date="2008" name="Genome Biol.">
        <title>The complete genome, comparative and functional analysis of Stenotrophomonas maltophilia reveals an organism heavily shielded by drug resistance determinants.</title>
        <authorList>
            <person name="Crossman L.C."/>
            <person name="Gould V.C."/>
            <person name="Dow J.M."/>
            <person name="Vernikos G.S."/>
            <person name="Okazaki A."/>
            <person name="Sebaihia M."/>
            <person name="Saunders D."/>
            <person name="Arrowsmith C."/>
            <person name="Carver T."/>
            <person name="Peters N."/>
            <person name="Adlem E."/>
            <person name="Kerhornou A."/>
            <person name="Lord A."/>
            <person name="Murphy L."/>
            <person name="Seeger K."/>
            <person name="Squares R."/>
            <person name="Rutter S."/>
            <person name="Quail M.A."/>
            <person name="Rajandream M.A."/>
            <person name="Harris D."/>
            <person name="Churcher C."/>
            <person name="Bentley S.D."/>
            <person name="Parkhill J."/>
            <person name="Thomson N.R."/>
            <person name="Avison M.B."/>
        </authorList>
    </citation>
    <scope>NUCLEOTIDE SEQUENCE [LARGE SCALE GENOMIC DNA]</scope>
    <source>
        <strain evidence="4 5">K279a</strain>
    </source>
</reference>
<dbReference type="eggNOG" id="COG0464">
    <property type="taxonomic scope" value="Bacteria"/>
</dbReference>
<dbReference type="RefSeq" id="WP_012480179.1">
    <property type="nucleotide sequence ID" value="NC_010943.1"/>
</dbReference>
<feature type="domain" description="Zona occludens toxin N-terminal" evidence="3">
    <location>
        <begin position="51"/>
        <end position="169"/>
    </location>
</feature>
<name>B2FRI5_STRMK</name>
<dbReference type="EnsemblBacteria" id="CAQ45887">
    <property type="protein sequence ID" value="CAQ45887"/>
    <property type="gene ID" value="Smlt2399"/>
</dbReference>
<dbReference type="KEGG" id="sml:Smlt2399"/>
<feature type="region of interest" description="Disordered" evidence="1">
    <location>
        <begin position="328"/>
        <end position="358"/>
    </location>
</feature>
<protein>
    <recommendedName>
        <fullName evidence="3">Zona occludens toxin N-terminal domain-containing protein</fullName>
    </recommendedName>
</protein>
<keyword evidence="2" id="KW-0472">Membrane</keyword>
<dbReference type="HOGENOM" id="CLU_044039_0_0_6"/>
<keyword evidence="5" id="KW-1185">Reference proteome</keyword>
<evidence type="ECO:0000256" key="2">
    <source>
        <dbReference type="SAM" id="Phobius"/>
    </source>
</evidence>
<evidence type="ECO:0000256" key="1">
    <source>
        <dbReference type="SAM" id="MobiDB-lite"/>
    </source>
</evidence>
<gene>
    <name evidence="4" type="ordered locus">Smlt2399</name>
</gene>
<sequence>MLHLITGQNGAGKSLRAIELMYKRHGEGMEVYAFGFRGLKAPFVKPFADPRKWRDLPANAVLFVDEAQQVWRTRSGGRPVPPEVLDLETHRHQGIDIYLITQSPMYLDSHLRPLISSHEHLISYDKGSARIFRFTECYEDVKSSSLRSKAQFEVWKYPVVHYADYDSAEVHTAKAKVPWRQRIAKLLFVIAGLLIFGSIGWFFWGPQTPKVVPKAAGSSEPKSLGSSLLGGFGALPAGGAAGERHYANTQEYVEAHTPRISQMPWSMPAMDGREVKSEPRLYCMSSGGDSDRTCTCLTEQGTKWQMRIDQCVQMARWGPAYNPYKEAAQVASESPQEPRGGRFDGRGRDAAESRSGVAIGAEGTFERIKAYPSNW</sequence>
<evidence type="ECO:0000313" key="5">
    <source>
        <dbReference type="Proteomes" id="UP000008840"/>
    </source>
</evidence>
<dbReference type="InterPro" id="IPR008900">
    <property type="entry name" value="Zot_N"/>
</dbReference>
<evidence type="ECO:0000259" key="3">
    <source>
        <dbReference type="Pfam" id="PF05707"/>
    </source>
</evidence>
<evidence type="ECO:0000313" key="4">
    <source>
        <dbReference type="EMBL" id="CAQ45887.1"/>
    </source>
</evidence>
<dbReference type="EMBL" id="AM743169">
    <property type="protein sequence ID" value="CAQ45887.1"/>
    <property type="molecule type" value="Genomic_DNA"/>
</dbReference>
<feature type="compositionally biased region" description="Basic and acidic residues" evidence="1">
    <location>
        <begin position="339"/>
        <end position="352"/>
    </location>
</feature>
<feature type="transmembrane region" description="Helical" evidence="2">
    <location>
        <begin position="186"/>
        <end position="204"/>
    </location>
</feature>
<keyword evidence="2" id="KW-1133">Transmembrane helix</keyword>
<accession>B2FRI5</accession>
<dbReference type="AlphaFoldDB" id="B2FRI5"/>
<dbReference type="Pfam" id="PF05707">
    <property type="entry name" value="Zot"/>
    <property type="match status" value="1"/>
</dbReference>
<organism evidence="4 5">
    <name type="scientific">Stenotrophomonas maltophilia (strain K279a)</name>
    <dbReference type="NCBI Taxonomy" id="522373"/>
    <lineage>
        <taxon>Bacteria</taxon>
        <taxon>Pseudomonadati</taxon>
        <taxon>Pseudomonadota</taxon>
        <taxon>Gammaproteobacteria</taxon>
        <taxon>Lysobacterales</taxon>
        <taxon>Lysobacteraceae</taxon>
        <taxon>Stenotrophomonas</taxon>
        <taxon>Stenotrophomonas maltophilia group</taxon>
    </lineage>
</organism>
<dbReference type="Gene3D" id="3.40.50.300">
    <property type="entry name" value="P-loop containing nucleotide triphosphate hydrolases"/>
    <property type="match status" value="1"/>
</dbReference>
<dbReference type="Proteomes" id="UP000008840">
    <property type="component" value="Chromosome"/>
</dbReference>
<dbReference type="PATRIC" id="fig|522373.3.peg.2285"/>
<proteinExistence type="predicted"/>